<evidence type="ECO:0000313" key="1">
    <source>
        <dbReference type="EMBL" id="MCX2523079.1"/>
    </source>
</evidence>
<dbReference type="EMBL" id="JAPIVE010000001">
    <property type="protein sequence ID" value="MCX2523079.1"/>
    <property type="molecule type" value="Genomic_DNA"/>
</dbReference>
<reference evidence="1" key="1">
    <citation type="submission" date="2022-11" db="EMBL/GenBank/DDBJ databases">
        <title>Larsenimonas rhizosphaerae sp. nov., isolated from a tidal mudflat.</title>
        <authorList>
            <person name="Lee S.D."/>
            <person name="Kim I.S."/>
        </authorList>
    </citation>
    <scope>NUCLEOTIDE SEQUENCE</scope>
    <source>
        <strain evidence="1">GH2-1</strain>
    </source>
</reference>
<comment type="caution">
    <text evidence="1">The sequence shown here is derived from an EMBL/GenBank/DDBJ whole genome shotgun (WGS) entry which is preliminary data.</text>
</comment>
<dbReference type="RefSeq" id="WP_250936420.1">
    <property type="nucleotide sequence ID" value="NZ_JAMLJK010000001.1"/>
</dbReference>
<dbReference type="PROSITE" id="PS51257">
    <property type="entry name" value="PROKAR_LIPOPROTEIN"/>
    <property type="match status" value="1"/>
</dbReference>
<dbReference type="AlphaFoldDB" id="A0AA41ZF87"/>
<proteinExistence type="predicted"/>
<organism evidence="1 2">
    <name type="scientific">Larsenimonas rhizosphaerae</name>
    <dbReference type="NCBI Taxonomy" id="2944682"/>
    <lineage>
        <taxon>Bacteria</taxon>
        <taxon>Pseudomonadati</taxon>
        <taxon>Pseudomonadota</taxon>
        <taxon>Gammaproteobacteria</taxon>
        <taxon>Oceanospirillales</taxon>
        <taxon>Halomonadaceae</taxon>
        <taxon>Larsenimonas</taxon>
    </lineage>
</organism>
<evidence type="ECO:0000313" key="2">
    <source>
        <dbReference type="Proteomes" id="UP001165678"/>
    </source>
</evidence>
<keyword evidence="2" id="KW-1185">Reference proteome</keyword>
<evidence type="ECO:0008006" key="3">
    <source>
        <dbReference type="Google" id="ProtNLM"/>
    </source>
</evidence>
<protein>
    <recommendedName>
        <fullName evidence="3">Lipoprotein</fullName>
    </recommendedName>
</protein>
<sequence>MSTLTERRRYQGFAVVFMTTTLLLSGCSTMSWSKPQADHQDLVMDSQDCRGQKDALTNNGRLENDYGVGLHFSTLSGFSTSFYTEPAEYRVDNCMSARGWTLTPHG</sequence>
<name>A0AA41ZF87_9GAMM</name>
<accession>A0AA41ZF87</accession>
<dbReference type="Proteomes" id="UP001165678">
    <property type="component" value="Unassembled WGS sequence"/>
</dbReference>
<gene>
    <name evidence="1" type="ORF">OQ287_02390</name>
</gene>